<dbReference type="InterPro" id="IPR017905">
    <property type="entry name" value="ERV/ALR_sulphydryl_oxidase"/>
</dbReference>
<dbReference type="AlphaFoldDB" id="A0A6C0JK38"/>
<dbReference type="PANTHER" id="PTHR12645:SF0">
    <property type="entry name" value="FAD-LINKED SULFHYDRYL OXIDASE ALR"/>
    <property type="match status" value="1"/>
</dbReference>
<reference evidence="8" key="1">
    <citation type="journal article" date="2020" name="Nature">
        <title>Giant virus diversity and host interactions through global metagenomics.</title>
        <authorList>
            <person name="Schulz F."/>
            <person name="Roux S."/>
            <person name="Paez-Espino D."/>
            <person name="Jungbluth S."/>
            <person name="Walsh D.A."/>
            <person name="Denef V.J."/>
            <person name="McMahon K.D."/>
            <person name="Konstantinidis K.T."/>
            <person name="Eloe-Fadrosh E.A."/>
            <person name="Kyrpides N.C."/>
            <person name="Woyke T."/>
        </authorList>
    </citation>
    <scope>NUCLEOTIDE SEQUENCE</scope>
    <source>
        <strain evidence="8">GVMAG-M-3300027708-5</strain>
    </source>
</reference>
<protein>
    <recommendedName>
        <fullName evidence="2">thiol oxidase</fullName>
        <ecNumber evidence="2">1.8.3.2</ecNumber>
    </recommendedName>
</protein>
<evidence type="ECO:0000313" key="8">
    <source>
        <dbReference type="EMBL" id="QHU05120.1"/>
    </source>
</evidence>
<dbReference type="GO" id="GO:0050660">
    <property type="term" value="F:flavin adenine dinucleotide binding"/>
    <property type="evidence" value="ECO:0007669"/>
    <property type="project" value="TreeGrafter"/>
</dbReference>
<dbReference type="Pfam" id="PF04777">
    <property type="entry name" value="Evr1_Alr"/>
    <property type="match status" value="1"/>
</dbReference>
<evidence type="ECO:0000256" key="3">
    <source>
        <dbReference type="ARBA" id="ARBA00022630"/>
    </source>
</evidence>
<dbReference type="SUPFAM" id="SSF69000">
    <property type="entry name" value="FAD-dependent thiol oxidase"/>
    <property type="match status" value="1"/>
</dbReference>
<name>A0A6C0JK38_9ZZZZ</name>
<evidence type="ECO:0000256" key="4">
    <source>
        <dbReference type="ARBA" id="ARBA00022827"/>
    </source>
</evidence>
<evidence type="ECO:0000256" key="1">
    <source>
        <dbReference type="ARBA" id="ARBA00001974"/>
    </source>
</evidence>
<keyword evidence="5" id="KW-0560">Oxidoreductase</keyword>
<dbReference type="GO" id="GO:0016971">
    <property type="term" value="F:flavin-dependent sulfhydryl oxidase activity"/>
    <property type="evidence" value="ECO:0007669"/>
    <property type="project" value="InterPro"/>
</dbReference>
<evidence type="ECO:0000259" key="7">
    <source>
        <dbReference type="PROSITE" id="PS51324"/>
    </source>
</evidence>
<evidence type="ECO:0000256" key="6">
    <source>
        <dbReference type="ARBA" id="ARBA00023157"/>
    </source>
</evidence>
<dbReference type="InterPro" id="IPR039799">
    <property type="entry name" value="ALR/ERV"/>
</dbReference>
<comment type="cofactor">
    <cofactor evidence="1">
        <name>FAD</name>
        <dbReference type="ChEBI" id="CHEBI:57692"/>
    </cofactor>
</comment>
<keyword evidence="4" id="KW-0274">FAD</keyword>
<keyword evidence="3" id="KW-0285">Flavoprotein</keyword>
<proteinExistence type="predicted"/>
<dbReference type="PANTHER" id="PTHR12645">
    <property type="entry name" value="ALR/ERV"/>
    <property type="match status" value="1"/>
</dbReference>
<evidence type="ECO:0000256" key="5">
    <source>
        <dbReference type="ARBA" id="ARBA00023002"/>
    </source>
</evidence>
<evidence type="ECO:0000256" key="2">
    <source>
        <dbReference type="ARBA" id="ARBA00012512"/>
    </source>
</evidence>
<sequence length="215" mass="25275">MNMQFVNSSMPNQYFKYMQQSQKTNLTGTFVMPIRQSNPKTSVSQDQLAKVQINTQNNSDSGPVKKMRWGEPTWFLFHTLAHKLKDEFFYQKKNDLLTVISTICSNLPCPDCATHASEYMKNINFNAIKTKQDLKLVLFQFHNVVSQRKGLPLFYIDDLDSKYSMANTSNIIQNFMHFFQDKHHSIRMIANDMYRSKIIIKLKGWFNDNIQYFDP</sequence>
<dbReference type="PROSITE" id="PS51324">
    <property type="entry name" value="ERV_ALR"/>
    <property type="match status" value="1"/>
</dbReference>
<dbReference type="EC" id="1.8.3.2" evidence="2"/>
<organism evidence="8">
    <name type="scientific">viral metagenome</name>
    <dbReference type="NCBI Taxonomy" id="1070528"/>
    <lineage>
        <taxon>unclassified sequences</taxon>
        <taxon>metagenomes</taxon>
        <taxon>organismal metagenomes</taxon>
    </lineage>
</organism>
<keyword evidence="6" id="KW-1015">Disulfide bond</keyword>
<feature type="domain" description="ERV/ALR sulfhydryl oxidase" evidence="7">
    <location>
        <begin position="62"/>
        <end position="163"/>
    </location>
</feature>
<dbReference type="GO" id="GO:0005739">
    <property type="term" value="C:mitochondrion"/>
    <property type="evidence" value="ECO:0007669"/>
    <property type="project" value="TreeGrafter"/>
</dbReference>
<dbReference type="EMBL" id="MN740407">
    <property type="protein sequence ID" value="QHU05120.1"/>
    <property type="molecule type" value="Genomic_DNA"/>
</dbReference>
<dbReference type="Gene3D" id="1.20.120.310">
    <property type="entry name" value="ERV/ALR sulfhydryl oxidase domain"/>
    <property type="match status" value="1"/>
</dbReference>
<accession>A0A6C0JK38</accession>
<dbReference type="InterPro" id="IPR036774">
    <property type="entry name" value="ERV/ALR_sulphydryl_oxid_sf"/>
</dbReference>